<evidence type="ECO:0000259" key="2">
    <source>
        <dbReference type="PROSITE" id="PS50011"/>
    </source>
</evidence>
<organism evidence="3 4">
    <name type="scientific">[Myrmecia] bisecta</name>
    <dbReference type="NCBI Taxonomy" id="41462"/>
    <lineage>
        <taxon>Eukaryota</taxon>
        <taxon>Viridiplantae</taxon>
        <taxon>Chlorophyta</taxon>
        <taxon>core chlorophytes</taxon>
        <taxon>Trebouxiophyceae</taxon>
        <taxon>Trebouxiales</taxon>
        <taxon>Trebouxiaceae</taxon>
        <taxon>Myrmecia</taxon>
    </lineage>
</organism>
<evidence type="ECO:0000313" key="4">
    <source>
        <dbReference type="Proteomes" id="UP001489004"/>
    </source>
</evidence>
<dbReference type="GO" id="GO:0004672">
    <property type="term" value="F:protein kinase activity"/>
    <property type="evidence" value="ECO:0007669"/>
    <property type="project" value="InterPro"/>
</dbReference>
<feature type="binding site" evidence="1">
    <location>
        <position position="292"/>
    </location>
    <ligand>
        <name>ATP</name>
        <dbReference type="ChEBI" id="CHEBI:30616"/>
    </ligand>
</feature>
<name>A0AAW1R7Y1_9CHLO</name>
<dbReference type="InterPro" id="IPR052396">
    <property type="entry name" value="Meiotic_Drive_Suppr_Kinase"/>
</dbReference>
<dbReference type="EMBL" id="JALJOR010000001">
    <property type="protein sequence ID" value="KAK9829673.1"/>
    <property type="molecule type" value="Genomic_DNA"/>
</dbReference>
<keyword evidence="1" id="KW-0547">Nucleotide-binding</keyword>
<dbReference type="PANTHER" id="PTHR37171">
    <property type="entry name" value="SERINE/THREONINE-PROTEIN KINASE YRZF-RELATED"/>
    <property type="match status" value="1"/>
</dbReference>
<keyword evidence="4" id="KW-1185">Reference proteome</keyword>
<dbReference type="InterPro" id="IPR011009">
    <property type="entry name" value="Kinase-like_dom_sf"/>
</dbReference>
<keyword evidence="1" id="KW-0067">ATP-binding</keyword>
<sequence length="428" mass="46295">MADDVAKSHLTTAVAKRPPDYAQLASTEDALADAGIDIEQGYLALGRLPRTLKSGYALLGEAMEYYNESVSPGSSTHRDPIKPYHPHSVKYWTDWREQGSGTEPGVVAAVRRNVALPINDILDRSDSWHEYEWQQDATSTPSVSALAAQATLVADQEFERFLTSTNIQRDIEDEAAGRAKHTTPAYALTKVHDAGAQVVKALLKLKRRARGPQTADAAGAPKAHEAWSTPGHKHHRYFEDIASQLVRYAFYRTEGCERAGIALSDFDGIVGSGVTGTAYRCRMLGGVTAAAKLAPCGSRKAAALAHEAEAYQAASCIQGRYVPRLLAAGVGMDGWCYMLATGLVAGRPLDPRRHWEDRALAPHAQEALAALHDAGVLHNDIRLDNMLVLEEPGAGATRVMFIDLHLAVLGAPESELQNEKDYLAGLIA</sequence>
<dbReference type="PROSITE" id="PS00109">
    <property type="entry name" value="PROTEIN_KINASE_TYR"/>
    <property type="match status" value="1"/>
</dbReference>
<dbReference type="PROSITE" id="PS00107">
    <property type="entry name" value="PROTEIN_KINASE_ATP"/>
    <property type="match status" value="1"/>
</dbReference>
<proteinExistence type="predicted"/>
<reference evidence="3 4" key="1">
    <citation type="journal article" date="2024" name="Nat. Commun.">
        <title>Phylogenomics reveals the evolutionary origins of lichenization in chlorophyte algae.</title>
        <authorList>
            <person name="Puginier C."/>
            <person name="Libourel C."/>
            <person name="Otte J."/>
            <person name="Skaloud P."/>
            <person name="Haon M."/>
            <person name="Grisel S."/>
            <person name="Petersen M."/>
            <person name="Berrin J.G."/>
            <person name="Delaux P.M."/>
            <person name="Dal Grande F."/>
            <person name="Keller J."/>
        </authorList>
    </citation>
    <scope>NUCLEOTIDE SEQUENCE [LARGE SCALE GENOMIC DNA]</scope>
    <source>
        <strain evidence="3 4">SAG 2043</strain>
    </source>
</reference>
<comment type="caution">
    <text evidence="3">The sequence shown here is derived from an EMBL/GenBank/DDBJ whole genome shotgun (WGS) entry which is preliminary data.</text>
</comment>
<dbReference type="InterPro" id="IPR000719">
    <property type="entry name" value="Prot_kinase_dom"/>
</dbReference>
<accession>A0AAW1R7Y1</accession>
<dbReference type="InterPro" id="IPR008266">
    <property type="entry name" value="Tyr_kinase_AS"/>
</dbReference>
<dbReference type="PANTHER" id="PTHR37171:SF1">
    <property type="entry name" value="SERINE_THREONINE-PROTEIN KINASE YRZF-RELATED"/>
    <property type="match status" value="1"/>
</dbReference>
<gene>
    <name evidence="3" type="ORF">WJX72_007293</name>
</gene>
<dbReference type="PROSITE" id="PS50011">
    <property type="entry name" value="PROTEIN_KINASE_DOM"/>
    <property type="match status" value="1"/>
</dbReference>
<feature type="domain" description="Protein kinase" evidence="2">
    <location>
        <begin position="264"/>
        <end position="428"/>
    </location>
</feature>
<evidence type="ECO:0000313" key="3">
    <source>
        <dbReference type="EMBL" id="KAK9829673.1"/>
    </source>
</evidence>
<dbReference type="InterPro" id="IPR017441">
    <property type="entry name" value="Protein_kinase_ATP_BS"/>
</dbReference>
<dbReference type="Proteomes" id="UP001489004">
    <property type="component" value="Unassembled WGS sequence"/>
</dbReference>
<dbReference type="Gene3D" id="1.10.510.10">
    <property type="entry name" value="Transferase(Phosphotransferase) domain 1"/>
    <property type="match status" value="1"/>
</dbReference>
<dbReference type="SUPFAM" id="SSF56112">
    <property type="entry name" value="Protein kinase-like (PK-like)"/>
    <property type="match status" value="1"/>
</dbReference>
<dbReference type="AlphaFoldDB" id="A0AAW1R7Y1"/>
<dbReference type="GO" id="GO:0005524">
    <property type="term" value="F:ATP binding"/>
    <property type="evidence" value="ECO:0007669"/>
    <property type="project" value="UniProtKB-UniRule"/>
</dbReference>
<protein>
    <recommendedName>
        <fullName evidence="2">Protein kinase domain-containing protein</fullName>
    </recommendedName>
</protein>
<evidence type="ECO:0000256" key="1">
    <source>
        <dbReference type="PROSITE-ProRule" id="PRU10141"/>
    </source>
</evidence>